<gene>
    <name evidence="1" type="ORF">KC19_VG254600</name>
</gene>
<name>A0A8T0HUA9_CERPU</name>
<sequence>MGMTKIVRPCRIHMREAQHTIASYKQCVKANTQHPWFYGATEGFDVDDLEDK</sequence>
<dbReference type="EMBL" id="CM026426">
    <property type="protein sequence ID" value="KAG0574325.1"/>
    <property type="molecule type" value="Genomic_DNA"/>
</dbReference>
<keyword evidence="2" id="KW-1185">Reference proteome</keyword>
<evidence type="ECO:0000313" key="2">
    <source>
        <dbReference type="Proteomes" id="UP000822688"/>
    </source>
</evidence>
<comment type="caution">
    <text evidence="1">The sequence shown here is derived from an EMBL/GenBank/DDBJ whole genome shotgun (WGS) entry which is preliminary data.</text>
</comment>
<organism evidence="1 2">
    <name type="scientific">Ceratodon purpureus</name>
    <name type="common">Fire moss</name>
    <name type="synonym">Dicranum purpureum</name>
    <dbReference type="NCBI Taxonomy" id="3225"/>
    <lineage>
        <taxon>Eukaryota</taxon>
        <taxon>Viridiplantae</taxon>
        <taxon>Streptophyta</taxon>
        <taxon>Embryophyta</taxon>
        <taxon>Bryophyta</taxon>
        <taxon>Bryophytina</taxon>
        <taxon>Bryopsida</taxon>
        <taxon>Dicranidae</taxon>
        <taxon>Pseudoditrichales</taxon>
        <taxon>Ditrichaceae</taxon>
        <taxon>Ceratodon</taxon>
    </lineage>
</organism>
<proteinExistence type="predicted"/>
<evidence type="ECO:0000313" key="1">
    <source>
        <dbReference type="EMBL" id="KAG0574325.1"/>
    </source>
</evidence>
<protein>
    <submittedName>
        <fullName evidence="1">Uncharacterized protein</fullName>
    </submittedName>
</protein>
<accession>A0A8T0HUA9</accession>
<dbReference type="AlphaFoldDB" id="A0A8T0HUA9"/>
<reference evidence="1" key="1">
    <citation type="submission" date="2020-06" db="EMBL/GenBank/DDBJ databases">
        <title>WGS assembly of Ceratodon purpureus strain R40.</title>
        <authorList>
            <person name="Carey S.B."/>
            <person name="Jenkins J."/>
            <person name="Shu S."/>
            <person name="Lovell J.T."/>
            <person name="Sreedasyam A."/>
            <person name="Maumus F."/>
            <person name="Tiley G.P."/>
            <person name="Fernandez-Pozo N."/>
            <person name="Barry K."/>
            <person name="Chen C."/>
            <person name="Wang M."/>
            <person name="Lipzen A."/>
            <person name="Daum C."/>
            <person name="Saski C.A."/>
            <person name="Payton A.C."/>
            <person name="Mcbreen J.C."/>
            <person name="Conrad R.E."/>
            <person name="Kollar L.M."/>
            <person name="Olsson S."/>
            <person name="Huttunen S."/>
            <person name="Landis J.B."/>
            <person name="Wickett N.J."/>
            <person name="Johnson M.G."/>
            <person name="Rensing S.A."/>
            <person name="Grimwood J."/>
            <person name="Schmutz J."/>
            <person name="Mcdaniel S.F."/>
        </authorList>
    </citation>
    <scope>NUCLEOTIDE SEQUENCE</scope>
    <source>
        <strain evidence="1">R40</strain>
    </source>
</reference>
<dbReference type="Proteomes" id="UP000822688">
    <property type="component" value="Chromosome V"/>
</dbReference>